<dbReference type="OrthoDB" id="10464553at2759"/>
<accession>A0A0L0HAV9</accession>
<keyword evidence="3" id="KW-1185">Reference proteome</keyword>
<evidence type="ECO:0000256" key="1">
    <source>
        <dbReference type="SAM" id="MobiDB-lite"/>
    </source>
</evidence>
<sequence length="528" mass="55910">MNANSSRMLEIFLLAIVSGLPGIVAQLIIGIKYVNRTSPYLLGNGSFIDNNSTNPFREPNRTVYNLIPPELVPAHNGQPIPKAFWDEYFHWAHRDKEPDYQPALNFTKRGQIRYGEYCWPCPYTVQKKYCSDKCPPPFREDRRSGTEFVAYKYPVAADPERMAGAFPINQRWTVLKECNQCIREKETVIPEVTTCLKCLDYYSSSLQGIWPFNPFRDFPKLINQPVVVTNHYKTVCNGTRSVNATCLIQSLNYDGLYHLDEMNCTTALPPECVQVIAPPGKNLPNGSPTNTDVLPPDICPTIPGTPGTCDGGPDTNIPVDPGPEDPSNPTNPGHREPDPSNPGSGNPGNPSPPVIGNPSNPSAPVLGNPNNPTNPGIGNPGIPGTPSIPGSGNPRLPLGSGSALPGLPGQIGTPNGMIPDSPGSYGYNSPSSTQPSSGGAGTGVISGQGSTGPSIANPVNNRPGGPSSSTQTVPGSGDTNTSGSSTPTGDQSGPHTGKKPVGNEAVALRIGHIWLASLIAAAASHVLY</sequence>
<dbReference type="STRING" id="645134.A0A0L0HAV9"/>
<dbReference type="EMBL" id="KQ257461">
    <property type="protein sequence ID" value="KNC98029.1"/>
    <property type="molecule type" value="Genomic_DNA"/>
</dbReference>
<feature type="compositionally biased region" description="Low complexity" evidence="1">
    <location>
        <begin position="421"/>
        <end position="432"/>
    </location>
</feature>
<gene>
    <name evidence="2" type="ORF">SPPG_06448</name>
</gene>
<dbReference type="InParanoid" id="A0A0L0HAV9"/>
<evidence type="ECO:0000313" key="3">
    <source>
        <dbReference type="Proteomes" id="UP000053201"/>
    </source>
</evidence>
<feature type="compositionally biased region" description="Low complexity" evidence="1">
    <location>
        <begin position="295"/>
        <end position="315"/>
    </location>
</feature>
<name>A0A0L0HAV9_SPIPD</name>
<organism evidence="2 3">
    <name type="scientific">Spizellomyces punctatus (strain DAOM BR117)</name>
    <dbReference type="NCBI Taxonomy" id="645134"/>
    <lineage>
        <taxon>Eukaryota</taxon>
        <taxon>Fungi</taxon>
        <taxon>Fungi incertae sedis</taxon>
        <taxon>Chytridiomycota</taxon>
        <taxon>Chytridiomycota incertae sedis</taxon>
        <taxon>Chytridiomycetes</taxon>
        <taxon>Spizellomycetales</taxon>
        <taxon>Spizellomycetaceae</taxon>
        <taxon>Spizellomyces</taxon>
    </lineage>
</organism>
<protein>
    <submittedName>
        <fullName evidence="2">Uncharacterized protein</fullName>
    </submittedName>
</protein>
<dbReference type="VEuPathDB" id="FungiDB:SPPG_06448"/>
<dbReference type="RefSeq" id="XP_016606069.1">
    <property type="nucleotide sequence ID" value="XM_016754653.1"/>
</dbReference>
<feature type="compositionally biased region" description="Low complexity" evidence="1">
    <location>
        <begin position="474"/>
        <end position="490"/>
    </location>
</feature>
<feature type="compositionally biased region" description="Gly residues" evidence="1">
    <location>
        <begin position="438"/>
        <end position="450"/>
    </location>
</feature>
<dbReference type="AlphaFoldDB" id="A0A0L0HAV9"/>
<dbReference type="Proteomes" id="UP000053201">
    <property type="component" value="Unassembled WGS sequence"/>
</dbReference>
<feature type="region of interest" description="Disordered" evidence="1">
    <location>
        <begin position="279"/>
        <end position="501"/>
    </location>
</feature>
<feature type="compositionally biased region" description="Polar residues" evidence="1">
    <location>
        <begin position="451"/>
        <end position="473"/>
    </location>
</feature>
<dbReference type="GeneID" id="27689749"/>
<reference evidence="2 3" key="1">
    <citation type="submission" date="2009-08" db="EMBL/GenBank/DDBJ databases">
        <title>The Genome Sequence of Spizellomyces punctatus strain DAOM BR117.</title>
        <authorList>
            <consortium name="The Broad Institute Genome Sequencing Platform"/>
            <person name="Russ C."/>
            <person name="Cuomo C."/>
            <person name="Shea T."/>
            <person name="Young S.K."/>
            <person name="Zeng Q."/>
            <person name="Koehrsen M."/>
            <person name="Haas B."/>
            <person name="Borodovsky M."/>
            <person name="Guigo R."/>
            <person name="Alvarado L."/>
            <person name="Berlin A."/>
            <person name="Bochicchio J."/>
            <person name="Borenstein D."/>
            <person name="Chapman S."/>
            <person name="Chen Z."/>
            <person name="Engels R."/>
            <person name="Freedman E."/>
            <person name="Gellesch M."/>
            <person name="Goldberg J."/>
            <person name="Griggs A."/>
            <person name="Gujja S."/>
            <person name="Heiman D."/>
            <person name="Hepburn T."/>
            <person name="Howarth C."/>
            <person name="Jen D."/>
            <person name="Larson L."/>
            <person name="Lewis B."/>
            <person name="Mehta T."/>
            <person name="Park D."/>
            <person name="Pearson M."/>
            <person name="Roberts A."/>
            <person name="Saif S."/>
            <person name="Shenoy N."/>
            <person name="Sisk P."/>
            <person name="Stolte C."/>
            <person name="Sykes S."/>
            <person name="Thomson T."/>
            <person name="Walk T."/>
            <person name="White J."/>
            <person name="Yandava C."/>
            <person name="Burger G."/>
            <person name="Gray M.W."/>
            <person name="Holland P.W.H."/>
            <person name="King N."/>
            <person name="Lang F.B.F."/>
            <person name="Roger A.J."/>
            <person name="Ruiz-Trillo I."/>
            <person name="Lander E."/>
            <person name="Nusbaum C."/>
        </authorList>
    </citation>
    <scope>NUCLEOTIDE SEQUENCE [LARGE SCALE GENOMIC DNA]</scope>
    <source>
        <strain evidence="2 3">DAOM BR117</strain>
    </source>
</reference>
<feature type="compositionally biased region" description="Low complexity" evidence="1">
    <location>
        <begin position="356"/>
        <end position="408"/>
    </location>
</feature>
<evidence type="ECO:0000313" key="2">
    <source>
        <dbReference type="EMBL" id="KNC98029.1"/>
    </source>
</evidence>
<proteinExistence type="predicted"/>